<evidence type="ECO:0000313" key="3">
    <source>
        <dbReference type="Proteomes" id="UP001201163"/>
    </source>
</evidence>
<feature type="transmembrane region" description="Helical" evidence="1">
    <location>
        <begin position="162"/>
        <end position="187"/>
    </location>
</feature>
<dbReference type="EMBL" id="JAKELL010000008">
    <property type="protein sequence ID" value="KAH8996671.1"/>
    <property type="molecule type" value="Genomic_DNA"/>
</dbReference>
<dbReference type="Proteomes" id="UP001201163">
    <property type="component" value="Unassembled WGS sequence"/>
</dbReference>
<feature type="transmembrane region" description="Helical" evidence="1">
    <location>
        <begin position="99"/>
        <end position="121"/>
    </location>
</feature>
<protein>
    <submittedName>
        <fullName evidence="2">Uncharacterized protein</fullName>
    </submittedName>
</protein>
<reference evidence="2" key="1">
    <citation type="submission" date="2022-01" db="EMBL/GenBank/DDBJ databases">
        <title>Comparative genomics reveals a dynamic genome evolution in the ectomycorrhizal milk-cap (Lactarius) mushrooms.</title>
        <authorList>
            <consortium name="DOE Joint Genome Institute"/>
            <person name="Lebreton A."/>
            <person name="Tang N."/>
            <person name="Kuo A."/>
            <person name="LaButti K."/>
            <person name="Drula E."/>
            <person name="Barry K."/>
            <person name="Clum A."/>
            <person name="Lipzen A."/>
            <person name="Mousain D."/>
            <person name="Ng V."/>
            <person name="Wang R."/>
            <person name="Wang X."/>
            <person name="Dai Y."/>
            <person name="Henrissat B."/>
            <person name="Grigoriev I.V."/>
            <person name="Guerin-Laguette A."/>
            <person name="Yu F."/>
            <person name="Martin F.M."/>
        </authorList>
    </citation>
    <scope>NUCLEOTIDE SEQUENCE</scope>
    <source>
        <strain evidence="2">QP</strain>
    </source>
</reference>
<feature type="transmembrane region" description="Helical" evidence="1">
    <location>
        <begin position="61"/>
        <end position="87"/>
    </location>
</feature>
<keyword evidence="1" id="KW-1133">Transmembrane helix</keyword>
<sequence length="211" mass="23085">MSVISEPLKKQRLVALALCWVWSVVAACVGLNALIKTNQSKTHFRKLAPPGVTLEFHINDIYQSGVVVTTVCAAVAVTASKLFFVTIKWPARSTGSLKIQAWILTFFSAWILATQIPYTIFTANHRAKVDGFLNGVQIPPATFQAALVAEGLSDKYSKLHHAVLLAIFPWIALLFTGILVAVLFAAARRRDELETASQSSMMEREKGSLDG</sequence>
<comment type="caution">
    <text evidence="2">The sequence shown here is derived from an EMBL/GenBank/DDBJ whole genome shotgun (WGS) entry which is preliminary data.</text>
</comment>
<evidence type="ECO:0000313" key="2">
    <source>
        <dbReference type="EMBL" id="KAH8996671.1"/>
    </source>
</evidence>
<evidence type="ECO:0000256" key="1">
    <source>
        <dbReference type="SAM" id="Phobius"/>
    </source>
</evidence>
<gene>
    <name evidence="2" type="ORF">EDB92DRAFT_1942298</name>
</gene>
<feature type="transmembrane region" description="Helical" evidence="1">
    <location>
        <begin position="12"/>
        <end position="35"/>
    </location>
</feature>
<accession>A0AAD4QG59</accession>
<keyword evidence="1" id="KW-0812">Transmembrane</keyword>
<keyword evidence="1" id="KW-0472">Membrane</keyword>
<organism evidence="2 3">
    <name type="scientific">Lactarius akahatsu</name>
    <dbReference type="NCBI Taxonomy" id="416441"/>
    <lineage>
        <taxon>Eukaryota</taxon>
        <taxon>Fungi</taxon>
        <taxon>Dikarya</taxon>
        <taxon>Basidiomycota</taxon>
        <taxon>Agaricomycotina</taxon>
        <taxon>Agaricomycetes</taxon>
        <taxon>Russulales</taxon>
        <taxon>Russulaceae</taxon>
        <taxon>Lactarius</taxon>
    </lineage>
</organism>
<proteinExistence type="predicted"/>
<keyword evidence="3" id="KW-1185">Reference proteome</keyword>
<name>A0AAD4QG59_9AGAM</name>
<dbReference type="AlphaFoldDB" id="A0AAD4QG59"/>